<name>A0A3N6MAA7_9EURY</name>
<dbReference type="OrthoDB" id="204130at2157"/>
<evidence type="ECO:0000313" key="3">
    <source>
        <dbReference type="Proteomes" id="UP000273828"/>
    </source>
</evidence>
<proteinExistence type="predicted"/>
<dbReference type="RefSeq" id="WP_124177153.1">
    <property type="nucleotide sequence ID" value="NZ_REFY01000001.1"/>
</dbReference>
<dbReference type="AlphaFoldDB" id="A0A3N6MAA7"/>
<gene>
    <name evidence="2" type="ORF">EA462_03450</name>
</gene>
<organism evidence="2 3">
    <name type="scientific">Natrarchaeobius halalkaliphilus</name>
    <dbReference type="NCBI Taxonomy" id="1679091"/>
    <lineage>
        <taxon>Archaea</taxon>
        <taxon>Methanobacteriati</taxon>
        <taxon>Methanobacteriota</taxon>
        <taxon>Stenosarchaea group</taxon>
        <taxon>Halobacteria</taxon>
        <taxon>Halobacteriales</taxon>
        <taxon>Natrialbaceae</taxon>
        <taxon>Natrarchaeobius</taxon>
    </lineage>
</organism>
<sequence>MNRRAFLGMIGSVSTGLAGCLALLDVEGDEPNYISISNRYTDPVTIDVTITNVDTGKTVYDEVLGLDGFAGADVDGAAPRKRPDLGIGEGFEATVTAATDQDSDELTEDVGPSGGSSINVLHNSNAELSISRDVV</sequence>
<comment type="caution">
    <text evidence="2">The sequence shown here is derived from an EMBL/GenBank/DDBJ whole genome shotgun (WGS) entry which is preliminary data.</text>
</comment>
<keyword evidence="3" id="KW-1185">Reference proteome</keyword>
<evidence type="ECO:0000256" key="1">
    <source>
        <dbReference type="SAM" id="MobiDB-lite"/>
    </source>
</evidence>
<evidence type="ECO:0000313" key="2">
    <source>
        <dbReference type="EMBL" id="RQG93260.1"/>
    </source>
</evidence>
<dbReference type="PROSITE" id="PS51257">
    <property type="entry name" value="PROKAR_LIPOPROTEIN"/>
    <property type="match status" value="1"/>
</dbReference>
<reference evidence="2 3" key="1">
    <citation type="submission" date="2018-10" db="EMBL/GenBank/DDBJ databases">
        <title>Natrarchaeobius chitinivorans gen. nov., sp. nov., and Natrarchaeobius haloalkaliphilus sp. nov., alkaliphilic, chitin-utilizing haloarchaea from hypersaline alkaline lakes.</title>
        <authorList>
            <person name="Sorokin D.Y."/>
            <person name="Elcheninov A.G."/>
            <person name="Kostrikina N.A."/>
            <person name="Bale N.J."/>
            <person name="Sinninghe Damste J.S."/>
            <person name="Khijniak T.V."/>
            <person name="Kublanov I.V."/>
            <person name="Toshchakov S.V."/>
        </authorList>
    </citation>
    <scope>NUCLEOTIDE SEQUENCE [LARGE SCALE GENOMIC DNA]</scope>
    <source>
        <strain evidence="2 3">AArcht-Sl</strain>
    </source>
</reference>
<dbReference type="Proteomes" id="UP000273828">
    <property type="component" value="Unassembled WGS sequence"/>
</dbReference>
<dbReference type="EMBL" id="REFY01000001">
    <property type="protein sequence ID" value="RQG93260.1"/>
    <property type="molecule type" value="Genomic_DNA"/>
</dbReference>
<feature type="region of interest" description="Disordered" evidence="1">
    <location>
        <begin position="96"/>
        <end position="119"/>
    </location>
</feature>
<accession>A0A3N6MAA7</accession>
<protein>
    <submittedName>
        <fullName evidence="2">Uncharacterized protein</fullName>
    </submittedName>
</protein>